<feature type="modified residue" description="Phosphohistidine" evidence="1">
    <location>
        <position position="59"/>
    </location>
</feature>
<dbReference type="RefSeq" id="WP_217683423.1">
    <property type="nucleotide sequence ID" value="NZ_JAHRGL010000080.1"/>
</dbReference>
<keyword evidence="4" id="KW-1185">Reference proteome</keyword>
<dbReference type="Proteomes" id="UP000813068">
    <property type="component" value="Unassembled WGS sequence"/>
</dbReference>
<organism evidence="3 4">
    <name type="scientific">Geopseudomonas aromaticivorans</name>
    <dbReference type="NCBI Taxonomy" id="2849492"/>
    <lineage>
        <taxon>Bacteria</taxon>
        <taxon>Pseudomonadati</taxon>
        <taxon>Pseudomonadota</taxon>
        <taxon>Gammaproteobacteria</taxon>
        <taxon>Pseudomonadales</taxon>
        <taxon>Pseudomonadaceae</taxon>
        <taxon>Geopseudomonas</taxon>
    </lineage>
</organism>
<comment type="caution">
    <text evidence="3">The sequence shown here is derived from an EMBL/GenBank/DDBJ whole genome shotgun (WGS) entry which is preliminary data.</text>
</comment>
<protein>
    <submittedName>
        <fullName evidence="3">Hpt domain-containing protein</fullName>
    </submittedName>
</protein>
<dbReference type="SMART" id="SM00073">
    <property type="entry name" value="HPT"/>
    <property type="match status" value="1"/>
</dbReference>
<proteinExistence type="predicted"/>
<evidence type="ECO:0000313" key="3">
    <source>
        <dbReference type="EMBL" id="MBV2134990.1"/>
    </source>
</evidence>
<evidence type="ECO:0000313" key="4">
    <source>
        <dbReference type="Proteomes" id="UP000813068"/>
    </source>
</evidence>
<evidence type="ECO:0000259" key="2">
    <source>
        <dbReference type="PROSITE" id="PS50894"/>
    </source>
</evidence>
<accession>A0ABS6N1S4</accession>
<gene>
    <name evidence="3" type="ORF">KRX52_19650</name>
</gene>
<dbReference type="EMBL" id="JAHRGL010000080">
    <property type="protein sequence ID" value="MBV2134990.1"/>
    <property type="molecule type" value="Genomic_DNA"/>
</dbReference>
<evidence type="ECO:0000256" key="1">
    <source>
        <dbReference type="PROSITE-ProRule" id="PRU00110"/>
    </source>
</evidence>
<feature type="domain" description="HPt" evidence="2">
    <location>
        <begin position="20"/>
        <end position="109"/>
    </location>
</feature>
<sequence length="117" mass="12324">MEDDALLLDLHTLSTLEAALGDDLQEVVAVLCSSLPTQISHLQAALKGDDPAEIHRCAHSLKGCAGNVGALALSCLARDIERQARAEQTPAAELGARAATLATATLQALRERYRLPA</sequence>
<keyword evidence="1" id="KW-0597">Phosphoprotein</keyword>
<reference evidence="3 4" key="1">
    <citation type="submission" date="2021-06" db="EMBL/GenBank/DDBJ databases">
        <title>Differences between aerobic and microaerobic xylene degrading microbial communities.</title>
        <authorList>
            <person name="Banerjee S."/>
            <person name="Tancsics A."/>
        </authorList>
    </citation>
    <scope>NUCLEOTIDE SEQUENCE [LARGE SCALE GENOMIC DNA]</scope>
    <source>
        <strain evidence="3 4">MAP12</strain>
    </source>
</reference>
<dbReference type="Pfam" id="PF01627">
    <property type="entry name" value="Hpt"/>
    <property type="match status" value="1"/>
</dbReference>
<name>A0ABS6N1S4_9GAMM</name>
<dbReference type="PROSITE" id="PS50894">
    <property type="entry name" value="HPT"/>
    <property type="match status" value="1"/>
</dbReference>
<dbReference type="InterPro" id="IPR008207">
    <property type="entry name" value="Sig_transdc_His_kin_Hpt_dom"/>
</dbReference>